<sequence length="150" mass="16223">TGKVQEVRKFGSLEVWRSEVRRSGGLHPGGQEVRMSGGQEVSTQVVWMSGGLEEVWRSRGLRPGGLEVSNQEVCSGDTGETGETGAVGGRQRPRRELSSLAVERSQVAPPPADSQLLGQQRGWNIKLMKLQVEDSGGVSTPPGRCRRSEN</sequence>
<reference evidence="2" key="1">
    <citation type="submission" date="2022-07" db="EMBL/GenBank/DDBJ databases">
        <title>Chromosome-level genome of Muraenolepis orangiensis.</title>
        <authorList>
            <person name="Kim J."/>
        </authorList>
    </citation>
    <scope>NUCLEOTIDE SEQUENCE</scope>
    <source>
        <strain evidence="2">KU_S4_2022</strain>
        <tissue evidence="2">Muscle</tissue>
    </source>
</reference>
<dbReference type="Proteomes" id="UP001148018">
    <property type="component" value="Unassembled WGS sequence"/>
</dbReference>
<protein>
    <submittedName>
        <fullName evidence="2">Uncharacterized protein</fullName>
    </submittedName>
</protein>
<gene>
    <name evidence="2" type="ORF">NHX12_006567</name>
</gene>
<feature type="region of interest" description="Disordered" evidence="1">
    <location>
        <begin position="66"/>
        <end position="118"/>
    </location>
</feature>
<proteinExistence type="predicted"/>
<evidence type="ECO:0000313" key="3">
    <source>
        <dbReference type="Proteomes" id="UP001148018"/>
    </source>
</evidence>
<feature type="non-terminal residue" evidence="2">
    <location>
        <position position="150"/>
    </location>
</feature>
<evidence type="ECO:0000256" key="1">
    <source>
        <dbReference type="SAM" id="MobiDB-lite"/>
    </source>
</evidence>
<dbReference type="EMBL" id="JANIIK010000112">
    <property type="protein sequence ID" value="KAJ3594236.1"/>
    <property type="molecule type" value="Genomic_DNA"/>
</dbReference>
<name>A0A9Q0IEQ9_9TELE</name>
<dbReference type="AlphaFoldDB" id="A0A9Q0IEQ9"/>
<keyword evidence="3" id="KW-1185">Reference proteome</keyword>
<organism evidence="2 3">
    <name type="scientific">Muraenolepis orangiensis</name>
    <name type="common">Patagonian moray cod</name>
    <dbReference type="NCBI Taxonomy" id="630683"/>
    <lineage>
        <taxon>Eukaryota</taxon>
        <taxon>Metazoa</taxon>
        <taxon>Chordata</taxon>
        <taxon>Craniata</taxon>
        <taxon>Vertebrata</taxon>
        <taxon>Euteleostomi</taxon>
        <taxon>Actinopterygii</taxon>
        <taxon>Neopterygii</taxon>
        <taxon>Teleostei</taxon>
        <taxon>Neoteleostei</taxon>
        <taxon>Acanthomorphata</taxon>
        <taxon>Zeiogadaria</taxon>
        <taxon>Gadariae</taxon>
        <taxon>Gadiformes</taxon>
        <taxon>Muraenolepidoidei</taxon>
        <taxon>Muraenolepididae</taxon>
        <taxon>Muraenolepis</taxon>
    </lineage>
</organism>
<accession>A0A9Q0IEQ9</accession>
<feature type="non-terminal residue" evidence="2">
    <location>
        <position position="1"/>
    </location>
</feature>
<comment type="caution">
    <text evidence="2">The sequence shown here is derived from an EMBL/GenBank/DDBJ whole genome shotgun (WGS) entry which is preliminary data.</text>
</comment>
<evidence type="ECO:0000313" key="2">
    <source>
        <dbReference type="EMBL" id="KAJ3594236.1"/>
    </source>
</evidence>